<dbReference type="STRING" id="1367477.N288_14685"/>
<keyword evidence="1" id="KW-0472">Membrane</keyword>
<evidence type="ECO:0000313" key="2">
    <source>
        <dbReference type="EMBL" id="AGX04837.1"/>
    </source>
</evidence>
<dbReference type="PATRIC" id="fig|1367477.3.peg.2907"/>
<feature type="transmembrane region" description="Helical" evidence="1">
    <location>
        <begin position="12"/>
        <end position="31"/>
    </location>
</feature>
<reference evidence="2 3" key="1">
    <citation type="submission" date="2013-07" db="EMBL/GenBank/DDBJ databases">
        <title>Complete genome sequence of Bacillus infantis NRRL B-14911 that has potential to induce cardiac disease by antigenic mimicry.</title>
        <authorList>
            <person name="Massilamany C."/>
            <person name="Smith T.P.L."/>
            <person name="Loy J.D."/>
            <person name="Barletta R."/>
            <person name="Reddy J."/>
        </authorList>
    </citation>
    <scope>NUCLEOTIDE SEQUENCE [LARGE SCALE GENOMIC DNA]</scope>
    <source>
        <strain evidence="2 3">NRRL B-14911</strain>
    </source>
</reference>
<proteinExistence type="predicted"/>
<dbReference type="AlphaFoldDB" id="U5LE22"/>
<protein>
    <submittedName>
        <fullName evidence="2">Uncharacterized protein</fullName>
    </submittedName>
</protein>
<organism evidence="2 3">
    <name type="scientific">Bacillus infantis NRRL B-14911</name>
    <dbReference type="NCBI Taxonomy" id="1367477"/>
    <lineage>
        <taxon>Bacteria</taxon>
        <taxon>Bacillati</taxon>
        <taxon>Bacillota</taxon>
        <taxon>Bacilli</taxon>
        <taxon>Bacillales</taxon>
        <taxon>Bacillaceae</taxon>
        <taxon>Bacillus</taxon>
    </lineage>
</organism>
<gene>
    <name evidence="2" type="ORF">N288_14685</name>
</gene>
<dbReference type="EMBL" id="CP006643">
    <property type="protein sequence ID" value="AGX04837.1"/>
    <property type="molecule type" value="Genomic_DNA"/>
</dbReference>
<keyword evidence="1" id="KW-0812">Transmembrane</keyword>
<evidence type="ECO:0000256" key="1">
    <source>
        <dbReference type="SAM" id="Phobius"/>
    </source>
</evidence>
<evidence type="ECO:0000313" key="3">
    <source>
        <dbReference type="Proteomes" id="UP000017805"/>
    </source>
</evidence>
<accession>U5LE22</accession>
<sequence>MKESSKKRFHWIRPLLWGAGAVIVILTMLYFDKEKVYKEEKPPMPVITVGDTEVQAIMGSYRWNDGLVEREMKDITKSLKNQHVYENEEMKVEFPDETGSPVFIGKSTLMPNGKKFPDILPSIMGENGLISEGEGIKTAVLQAYWKDGRTAEYYLPIKVEKQPQIKPYFPRSKGQYSIVVTEKEATLEKDLELRGKLLKQYPSALITVGAYTDLQRAEEELSELNIKEVPSYILLDEEGEVFRSKDIGLMEKYIDENVLPQATSQEGIVTEVNRELGFIKIDGVPFWIDKGAKYHTGQKLAFNARYPEDGQLWFPILEEVRVLEEQDKIFYGSNWMSNESGKLSILAIGNKSKEKMESLKKEGIKTVVKTSAENSIKMENGKELNDFTIFVFNEKELIFQTDAYDELLKFLYSKENLDTLMSITQ</sequence>
<name>U5LE22_9BACI</name>
<keyword evidence="3" id="KW-1185">Reference proteome</keyword>
<dbReference type="HOGENOM" id="CLU_645051_0_0_9"/>
<dbReference type="Proteomes" id="UP000017805">
    <property type="component" value="Chromosome"/>
</dbReference>
<dbReference type="KEGG" id="bif:N288_14685"/>
<keyword evidence="1" id="KW-1133">Transmembrane helix</keyword>